<dbReference type="PANTHER" id="PTHR38588">
    <property type="entry name" value="BLL0334 PROTEIN"/>
    <property type="match status" value="1"/>
</dbReference>
<evidence type="ECO:0000313" key="4">
    <source>
        <dbReference type="Proteomes" id="UP000266273"/>
    </source>
</evidence>
<dbReference type="CDD" id="cd05018">
    <property type="entry name" value="CoxG"/>
    <property type="match status" value="1"/>
</dbReference>
<proteinExistence type="predicted"/>
<feature type="compositionally biased region" description="Gly residues" evidence="1">
    <location>
        <begin position="79"/>
        <end position="89"/>
    </location>
</feature>
<reference evidence="3 4" key="1">
    <citation type="submission" date="2018-08" db="EMBL/GenBank/DDBJ databases">
        <title>Genomic Encyclopedia of Archaeal and Bacterial Type Strains, Phase II (KMG-II): from individual species to whole genera.</title>
        <authorList>
            <person name="Goeker M."/>
        </authorList>
    </citation>
    <scope>NUCLEOTIDE SEQUENCE [LARGE SCALE GENOMIC DNA]</scope>
    <source>
        <strain evidence="3 4">DSM 5002</strain>
    </source>
</reference>
<dbReference type="SUPFAM" id="SSF55961">
    <property type="entry name" value="Bet v1-like"/>
    <property type="match status" value="1"/>
</dbReference>
<evidence type="ECO:0008006" key="5">
    <source>
        <dbReference type="Google" id="ProtNLM"/>
    </source>
</evidence>
<keyword evidence="2" id="KW-0812">Transmembrane</keyword>
<dbReference type="InterPro" id="IPR010419">
    <property type="entry name" value="CO_DH_gsu"/>
</dbReference>
<dbReference type="RefSeq" id="WP_119061764.1">
    <property type="nucleotide sequence ID" value="NZ_QXDF01000001.1"/>
</dbReference>
<dbReference type="Pfam" id="PF06240">
    <property type="entry name" value="COXG"/>
    <property type="match status" value="1"/>
</dbReference>
<evidence type="ECO:0000256" key="2">
    <source>
        <dbReference type="SAM" id="Phobius"/>
    </source>
</evidence>
<comment type="caution">
    <text evidence="3">The sequence shown here is derived from an EMBL/GenBank/DDBJ whole genome shotgun (WGS) entry which is preliminary data.</text>
</comment>
<gene>
    <name evidence="3" type="ORF">BXY53_0821</name>
</gene>
<dbReference type="Gene3D" id="3.30.530.20">
    <property type="match status" value="1"/>
</dbReference>
<keyword evidence="4" id="KW-1185">Reference proteome</keyword>
<organism evidence="3 4">
    <name type="scientific">Dichotomicrobium thermohalophilum</name>
    <dbReference type="NCBI Taxonomy" id="933063"/>
    <lineage>
        <taxon>Bacteria</taxon>
        <taxon>Pseudomonadati</taxon>
        <taxon>Pseudomonadota</taxon>
        <taxon>Alphaproteobacteria</taxon>
        <taxon>Hyphomicrobiales</taxon>
        <taxon>Hyphomicrobiaceae</taxon>
        <taxon>Dichotomicrobium</taxon>
    </lineage>
</organism>
<feature type="region of interest" description="Disordered" evidence="1">
    <location>
        <begin position="70"/>
        <end position="91"/>
    </location>
</feature>
<dbReference type="OrthoDB" id="9787428at2"/>
<dbReference type="Proteomes" id="UP000266273">
    <property type="component" value="Unassembled WGS sequence"/>
</dbReference>
<accession>A0A397Q7G0</accession>
<dbReference type="EMBL" id="QXDF01000001">
    <property type="protein sequence ID" value="RIA55745.1"/>
    <property type="molecule type" value="Genomic_DNA"/>
</dbReference>
<name>A0A397Q7G0_9HYPH</name>
<feature type="transmembrane region" description="Helical" evidence="2">
    <location>
        <begin position="161"/>
        <end position="180"/>
    </location>
</feature>
<protein>
    <recommendedName>
        <fullName evidence="5">Carbon monoxide dehydrogenase subunit G</fullName>
    </recommendedName>
</protein>
<keyword evidence="2" id="KW-0472">Membrane</keyword>
<dbReference type="InterPro" id="IPR023393">
    <property type="entry name" value="START-like_dom_sf"/>
</dbReference>
<dbReference type="AlphaFoldDB" id="A0A397Q7G0"/>
<evidence type="ECO:0000313" key="3">
    <source>
        <dbReference type="EMBL" id="RIA55745.1"/>
    </source>
</evidence>
<evidence type="ECO:0000256" key="1">
    <source>
        <dbReference type="SAM" id="MobiDB-lite"/>
    </source>
</evidence>
<keyword evidence="2" id="KW-1133">Transmembrane helix</keyword>
<sequence>MKMSGSHTLPAPRQEVWEKLNDPAVLQRCIPGCESLERVGEDKLAAVVNVKIGPMNTKFNGEVELKDLNPPESYRIEGSGSGGQAGSASGGANVRLTENGGETELSYDVDARVSGKIAQLGNRLIDATARSMAEKFFANFANEVEQPGAAPVHTSAVSVPSWVWIALAVVIALLFLFLAFG</sequence>
<dbReference type="PANTHER" id="PTHR38588:SF1">
    <property type="entry name" value="BLL0334 PROTEIN"/>
    <property type="match status" value="1"/>
</dbReference>